<reference evidence="3 6" key="2">
    <citation type="submission" date="2023-11" db="EMBL/GenBank/DDBJ databases">
        <title>Plant-associative lifestyle of Vibrio porteresiae and its evolutionary dynamics.</title>
        <authorList>
            <person name="Rameshkumar N."/>
            <person name="Kirti K."/>
        </authorList>
    </citation>
    <scope>NUCLEOTIDE SEQUENCE [LARGE SCALE GENOMIC DNA]</scope>
    <source>
        <strain evidence="3 6">MSSRF38</strain>
    </source>
</reference>
<feature type="region of interest" description="Disordered" evidence="1">
    <location>
        <begin position="266"/>
        <end position="295"/>
    </location>
</feature>
<dbReference type="OrthoDB" id="9791166at2"/>
<dbReference type="Pfam" id="PF03929">
    <property type="entry name" value="PepSY_TM"/>
    <property type="match status" value="1"/>
</dbReference>
<evidence type="ECO:0000256" key="2">
    <source>
        <dbReference type="SAM" id="Phobius"/>
    </source>
</evidence>
<keyword evidence="6" id="KW-1185">Reference proteome</keyword>
<proteinExistence type="predicted"/>
<protein>
    <submittedName>
        <fullName evidence="3">PepSY-associated TM helix domain-containing protein</fullName>
    </submittedName>
</protein>
<feature type="transmembrane region" description="Helical" evidence="2">
    <location>
        <begin position="390"/>
        <end position="407"/>
    </location>
</feature>
<dbReference type="Proteomes" id="UP001283366">
    <property type="component" value="Unassembled WGS sequence"/>
</dbReference>
<keyword evidence="2" id="KW-0812">Transmembrane</keyword>
<feature type="transmembrane region" description="Helical" evidence="2">
    <location>
        <begin position="441"/>
        <end position="466"/>
    </location>
</feature>
<dbReference type="RefSeq" id="WP_087480643.1">
    <property type="nucleotide sequence ID" value="NZ_AP024883.1"/>
</dbReference>
<organism evidence="4 5">
    <name type="scientific">Vibrio mangrovi</name>
    <dbReference type="NCBI Taxonomy" id="474394"/>
    <lineage>
        <taxon>Bacteria</taxon>
        <taxon>Pseudomonadati</taxon>
        <taxon>Pseudomonadota</taxon>
        <taxon>Gammaproteobacteria</taxon>
        <taxon>Vibrionales</taxon>
        <taxon>Vibrionaceae</taxon>
        <taxon>Vibrio</taxon>
    </lineage>
</organism>
<accession>A0A1Y6ISI8</accession>
<keyword evidence="2" id="KW-1133">Transmembrane helix</keyword>
<feature type="region of interest" description="Disordered" evidence="1">
    <location>
        <begin position="1"/>
        <end position="21"/>
    </location>
</feature>
<gene>
    <name evidence="3" type="ORF">SBX37_00375</name>
    <name evidence="4" type="ORF">VIM7927_01881</name>
</gene>
<feature type="transmembrane region" description="Helical" evidence="2">
    <location>
        <begin position="178"/>
        <end position="196"/>
    </location>
</feature>
<reference evidence="4 5" key="1">
    <citation type="submission" date="2017-05" db="EMBL/GenBank/DDBJ databases">
        <authorList>
            <person name="Song R."/>
            <person name="Chenine A.L."/>
            <person name="Ruprecht R.M."/>
        </authorList>
    </citation>
    <scope>NUCLEOTIDE SEQUENCE [LARGE SCALE GENOMIC DNA]</scope>
    <source>
        <strain evidence="4 5">CECT 7927</strain>
    </source>
</reference>
<dbReference type="EMBL" id="FXXI01000002">
    <property type="protein sequence ID" value="SMS00614.1"/>
    <property type="molecule type" value="Genomic_DNA"/>
</dbReference>
<name>A0A1Y6ISI8_9VIBR</name>
<dbReference type="PANTHER" id="PTHR34219">
    <property type="entry name" value="IRON-REGULATED INNER MEMBRANE PROTEIN-RELATED"/>
    <property type="match status" value="1"/>
</dbReference>
<dbReference type="PANTHER" id="PTHR34219:SF1">
    <property type="entry name" value="PEPSY DOMAIN-CONTAINING PROTEIN"/>
    <property type="match status" value="1"/>
</dbReference>
<evidence type="ECO:0000313" key="4">
    <source>
        <dbReference type="EMBL" id="SMS00614.1"/>
    </source>
</evidence>
<feature type="transmembrane region" description="Helical" evidence="2">
    <location>
        <begin position="217"/>
        <end position="237"/>
    </location>
</feature>
<evidence type="ECO:0000256" key="1">
    <source>
        <dbReference type="SAM" id="MobiDB-lite"/>
    </source>
</evidence>
<keyword evidence="2" id="KW-0472">Membrane</keyword>
<dbReference type="AlphaFoldDB" id="A0A1Y6ISI8"/>
<dbReference type="InterPro" id="IPR005625">
    <property type="entry name" value="PepSY-ass_TM"/>
</dbReference>
<dbReference type="EMBL" id="JAWRCO010000001">
    <property type="protein sequence ID" value="MDW6001363.1"/>
    <property type="molecule type" value="Genomic_DNA"/>
</dbReference>
<sequence length="482" mass="53861">MKTQSSSSPFTKNQSARPQPSNDAATGLLAFITRLHFYVGLFVGPFIFIAALTGTLYVLTPKVEQQLYQQELTTPSRGTFHPLAEQIRAARESLPQDLQLKAVRPSVGQGYTTRVMFIDPDLYGYESQTVFVDPVTLDVRGKLASYGTSGILPLRIKLDYLHQNLLLGSWGRYYSELAASWLWIAAAGGLVLWWTSRRRYQRANQRNDFIRQRRRHVQAGLVIVLGIFFISATGLTWSKWAGSNIAEWRRAIGWVTPSVSRDLPGVGLSADSGGEDHSHAHAAHQPEPLQTLSPNRLSDTQFDEVLLTARNAGIDAAKLEIVPSKSADKAWLVREIDRSWPTQVDSVAVDARRMVVTSRADFADFPLIAKLIRWGIDAHMGVLFGLPNQLLLGAFGLTLCMMVVWGYRMWWKRRPPAGAPVRTLLQTWLAMPSFYRGVTVVVAVLLGLGMPVMGISLLFFIGVDTLRWWRAKQMRRASAVSL</sequence>
<feature type="transmembrane region" description="Helical" evidence="2">
    <location>
        <begin position="37"/>
        <end position="59"/>
    </location>
</feature>
<dbReference type="Proteomes" id="UP000196125">
    <property type="component" value="Unassembled WGS sequence"/>
</dbReference>
<evidence type="ECO:0000313" key="3">
    <source>
        <dbReference type="EMBL" id="MDW6001363.1"/>
    </source>
</evidence>
<evidence type="ECO:0000313" key="5">
    <source>
        <dbReference type="Proteomes" id="UP000196125"/>
    </source>
</evidence>
<evidence type="ECO:0000313" key="6">
    <source>
        <dbReference type="Proteomes" id="UP001283366"/>
    </source>
</evidence>